<evidence type="ECO:0000313" key="2">
    <source>
        <dbReference type="Proteomes" id="UP000366065"/>
    </source>
</evidence>
<accession>A0ABY6VUU5</accession>
<organism evidence="1 2">
    <name type="scientific">Pandoraea capi</name>
    <dbReference type="NCBI Taxonomy" id="2508286"/>
    <lineage>
        <taxon>Bacteria</taxon>
        <taxon>Pseudomonadati</taxon>
        <taxon>Pseudomonadota</taxon>
        <taxon>Betaproteobacteria</taxon>
        <taxon>Burkholderiales</taxon>
        <taxon>Burkholderiaceae</taxon>
        <taxon>Pandoraea</taxon>
    </lineage>
</organism>
<dbReference type="RefSeq" id="WP_150719693.1">
    <property type="nucleotide sequence ID" value="NZ_CABPRV010000001.1"/>
</dbReference>
<name>A0ABY6VUU5_9BURK</name>
<sequence length="216" mass="24035">MPVNTEFIDARSAEKNLIRRVICDLRKPAEREAFLQALETAIMTQPPHGLVYIASIEVSPNDLAAAERIAWLRANAFTIDSTPTEQDIVGALGEWALLRVLALHSSVKPVSLVSLAPESRPDFVVRYTGFEALFDIKTTASPQEPSAYIDPVLHEKKGTPHVIGIRLSDKLAEIPKLANVYFIHSKSLITPVEYEEWCTQQGGRPRYVLSIKGYPD</sequence>
<proteinExistence type="predicted"/>
<protein>
    <submittedName>
        <fullName evidence="1">Uncharacterized protein</fullName>
    </submittedName>
</protein>
<dbReference type="EMBL" id="CABPRV010000001">
    <property type="protein sequence ID" value="VVD65602.1"/>
    <property type="molecule type" value="Genomic_DNA"/>
</dbReference>
<evidence type="ECO:0000313" key="1">
    <source>
        <dbReference type="EMBL" id="VVD65602.1"/>
    </source>
</evidence>
<comment type="caution">
    <text evidence="1">The sequence shown here is derived from an EMBL/GenBank/DDBJ whole genome shotgun (WGS) entry which is preliminary data.</text>
</comment>
<dbReference type="Proteomes" id="UP000366065">
    <property type="component" value="Unassembled WGS sequence"/>
</dbReference>
<reference evidence="1 2" key="1">
    <citation type="submission" date="2019-08" db="EMBL/GenBank/DDBJ databases">
        <authorList>
            <person name="Peeters C."/>
        </authorList>
    </citation>
    <scope>NUCLEOTIDE SEQUENCE [LARGE SCALE GENOMIC DNA]</scope>
    <source>
        <strain evidence="1 2">LMG 20602</strain>
    </source>
</reference>
<gene>
    <name evidence="1" type="ORF">PCA20602_00337</name>
</gene>
<keyword evidence="2" id="KW-1185">Reference proteome</keyword>